<dbReference type="Gene3D" id="3.30.379.10">
    <property type="entry name" value="Chitobiase/beta-hexosaminidase domain 2-like"/>
    <property type="match status" value="1"/>
</dbReference>
<keyword evidence="11" id="KW-1185">Reference proteome</keyword>
<evidence type="ECO:0000313" key="11">
    <source>
        <dbReference type="Proteomes" id="UP000198984"/>
    </source>
</evidence>
<protein>
    <recommendedName>
        <fullName evidence="3">beta-N-acetylhexosaminidase</fullName>
        <ecNumber evidence="3">3.2.1.52</ecNumber>
    </recommendedName>
</protein>
<feature type="chain" id="PRO_5011668617" description="beta-N-acetylhexosaminidase" evidence="7">
    <location>
        <begin position="22"/>
        <end position="634"/>
    </location>
</feature>
<dbReference type="InterPro" id="IPR015882">
    <property type="entry name" value="HEX_bac_N"/>
</dbReference>
<dbReference type="PANTHER" id="PTHR22600">
    <property type="entry name" value="BETA-HEXOSAMINIDASE"/>
    <property type="match status" value="1"/>
</dbReference>
<feature type="signal peptide" evidence="7">
    <location>
        <begin position="1"/>
        <end position="21"/>
    </location>
</feature>
<evidence type="ECO:0000256" key="4">
    <source>
        <dbReference type="ARBA" id="ARBA00022801"/>
    </source>
</evidence>
<dbReference type="SUPFAM" id="SSF55545">
    <property type="entry name" value="beta-N-acetylhexosaminidase-like domain"/>
    <property type="match status" value="1"/>
</dbReference>
<dbReference type="Pfam" id="PF02838">
    <property type="entry name" value="Glyco_hydro_20b"/>
    <property type="match status" value="1"/>
</dbReference>
<dbReference type="OrthoDB" id="726159at2"/>
<dbReference type="Proteomes" id="UP000198984">
    <property type="component" value="Unassembled WGS sequence"/>
</dbReference>
<dbReference type="GO" id="GO:0004563">
    <property type="term" value="F:beta-N-acetylhexosaminidase activity"/>
    <property type="evidence" value="ECO:0007669"/>
    <property type="project" value="UniProtKB-EC"/>
</dbReference>
<evidence type="ECO:0000313" key="10">
    <source>
        <dbReference type="EMBL" id="SEK38980.1"/>
    </source>
</evidence>
<dbReference type="EC" id="3.2.1.52" evidence="3"/>
<dbReference type="PRINTS" id="PR00738">
    <property type="entry name" value="GLHYDRLASE20"/>
</dbReference>
<feature type="active site" description="Proton donor" evidence="6">
    <location>
        <position position="346"/>
    </location>
</feature>
<evidence type="ECO:0000256" key="5">
    <source>
        <dbReference type="ARBA" id="ARBA00023295"/>
    </source>
</evidence>
<gene>
    <name evidence="10" type="ORF">SAMN04488505_101105</name>
</gene>
<dbReference type="PANTHER" id="PTHR22600:SF57">
    <property type="entry name" value="BETA-N-ACETYLHEXOSAMINIDASE"/>
    <property type="match status" value="1"/>
</dbReference>
<reference evidence="10 11" key="1">
    <citation type="submission" date="2016-10" db="EMBL/GenBank/DDBJ databases">
        <authorList>
            <person name="de Groot N.N."/>
        </authorList>
    </citation>
    <scope>NUCLEOTIDE SEQUENCE [LARGE SCALE GENOMIC DNA]</scope>
    <source>
        <strain evidence="10 11">DSM 21039</strain>
    </source>
</reference>
<evidence type="ECO:0000256" key="6">
    <source>
        <dbReference type="PIRSR" id="PIRSR625705-1"/>
    </source>
</evidence>
<dbReference type="InterPro" id="IPR025705">
    <property type="entry name" value="Beta_hexosaminidase_sua/sub"/>
</dbReference>
<comment type="catalytic activity">
    <reaction evidence="1">
        <text>Hydrolysis of terminal non-reducing N-acetyl-D-hexosamine residues in N-acetyl-beta-D-hexosaminides.</text>
        <dbReference type="EC" id="3.2.1.52"/>
    </reaction>
</comment>
<dbReference type="EMBL" id="FOBB01000001">
    <property type="protein sequence ID" value="SEK38980.1"/>
    <property type="molecule type" value="Genomic_DNA"/>
</dbReference>
<evidence type="ECO:0000256" key="7">
    <source>
        <dbReference type="SAM" id="SignalP"/>
    </source>
</evidence>
<evidence type="ECO:0000259" key="9">
    <source>
        <dbReference type="Pfam" id="PF02838"/>
    </source>
</evidence>
<evidence type="ECO:0000259" key="8">
    <source>
        <dbReference type="Pfam" id="PF00728"/>
    </source>
</evidence>
<evidence type="ECO:0000256" key="1">
    <source>
        <dbReference type="ARBA" id="ARBA00001231"/>
    </source>
</evidence>
<dbReference type="RefSeq" id="WP_089906211.1">
    <property type="nucleotide sequence ID" value="NZ_FOBB01000001.1"/>
</dbReference>
<dbReference type="InterPro" id="IPR017853">
    <property type="entry name" value="GH"/>
</dbReference>
<dbReference type="AlphaFoldDB" id="A0A1H7GQV8"/>
<keyword evidence="5" id="KW-0326">Glycosidase</keyword>
<name>A0A1H7GQV8_9BACT</name>
<dbReference type="GO" id="GO:0016020">
    <property type="term" value="C:membrane"/>
    <property type="evidence" value="ECO:0007669"/>
    <property type="project" value="TreeGrafter"/>
</dbReference>
<dbReference type="CDD" id="cd06563">
    <property type="entry name" value="GH20_chitobiase-like"/>
    <property type="match status" value="1"/>
</dbReference>
<feature type="domain" description="Glycoside hydrolase family 20 catalytic" evidence="8">
    <location>
        <begin position="165"/>
        <end position="511"/>
    </location>
</feature>
<dbReference type="STRING" id="573321.SAMN04488505_101105"/>
<evidence type="ECO:0000256" key="3">
    <source>
        <dbReference type="ARBA" id="ARBA00012663"/>
    </source>
</evidence>
<proteinExistence type="inferred from homology"/>
<keyword evidence="4" id="KW-0378">Hydrolase</keyword>
<keyword evidence="7" id="KW-0732">Signal</keyword>
<evidence type="ECO:0000256" key="2">
    <source>
        <dbReference type="ARBA" id="ARBA00006285"/>
    </source>
</evidence>
<dbReference type="Gene3D" id="3.20.20.80">
    <property type="entry name" value="Glycosidases"/>
    <property type="match status" value="1"/>
</dbReference>
<dbReference type="GO" id="GO:0030203">
    <property type="term" value="P:glycosaminoglycan metabolic process"/>
    <property type="evidence" value="ECO:0007669"/>
    <property type="project" value="TreeGrafter"/>
</dbReference>
<feature type="domain" description="Beta-hexosaminidase bacterial type N-terminal" evidence="9">
    <location>
        <begin position="27"/>
        <end position="162"/>
    </location>
</feature>
<sequence>MQKQLMLICTFLVQLFSFSYAADKGRIHIIPEPVDVKELPGEFALDNTTTLVVSGADKQLPGTAQWFADQVAAATGFRLQQQKTAGQSKSIRLELNAKTNTTTGQEGYTLSVNNNQVTLRANTAAGIFYGLQTLLQLLPPDIAGDKVVNRSWTIPNTEITDYPRFGWRGLMLDVSRHFFTKEEVKRYIDEMVKYKYNVFHWHLSDDNGWRIEIKSLPQLTEKGAWRVERVGRWGQFAPAQPGEATPYGGFYTQDDIKEVIKYAQDRYVTILPEIDVPAHSLSMITAMPNLSCTQQQYMVGPGDSLRKRNDNVLCIGNDSVYQVLDKVFTEIAALFPGKYIHIGGDEAFKGFWDKCPKCHLRMEKEHLKDVNELQSYFVKRMEKMLLSKGKKLIGWDEILEGGLAPEATVMSWRGMKGGIEAARMNHHVVMTPWDFCYLDLYQGEQAAEPPTYGICRLTDSYNYDPVPDSVDEKFILGGQGNLWTESVANLRHAEYMTWPRSLALSEVYWSPKSKRNWDNFVERLEAQYPRLDAAHIKYARSAYNTIAIPARDGNGELTVRLTTEVKGLDIYYTFDNTDPDTFYPHYKEGELLKFPKGAAQITVITYRDGKPIGDQFAIKKDDLEKRILEGHHVY</sequence>
<organism evidence="10 11">
    <name type="scientific">Chitinophaga rupis</name>
    <dbReference type="NCBI Taxonomy" id="573321"/>
    <lineage>
        <taxon>Bacteria</taxon>
        <taxon>Pseudomonadati</taxon>
        <taxon>Bacteroidota</taxon>
        <taxon>Chitinophagia</taxon>
        <taxon>Chitinophagales</taxon>
        <taxon>Chitinophagaceae</taxon>
        <taxon>Chitinophaga</taxon>
    </lineage>
</organism>
<accession>A0A1H7GQV8</accession>
<comment type="similarity">
    <text evidence="2">Belongs to the glycosyl hydrolase 20 family.</text>
</comment>
<dbReference type="SUPFAM" id="SSF51445">
    <property type="entry name" value="(Trans)glycosidases"/>
    <property type="match status" value="1"/>
</dbReference>
<dbReference type="GO" id="GO:0005975">
    <property type="term" value="P:carbohydrate metabolic process"/>
    <property type="evidence" value="ECO:0007669"/>
    <property type="project" value="InterPro"/>
</dbReference>
<dbReference type="InterPro" id="IPR015883">
    <property type="entry name" value="Glyco_hydro_20_cat"/>
</dbReference>
<dbReference type="InterPro" id="IPR029018">
    <property type="entry name" value="Hex-like_dom2"/>
</dbReference>
<dbReference type="Pfam" id="PF00728">
    <property type="entry name" value="Glyco_hydro_20"/>
    <property type="match status" value="1"/>
</dbReference>